<dbReference type="AlphaFoldDB" id="A0A3F3PYC0"/>
<keyword evidence="1" id="KW-1133">Transmembrane helix</keyword>
<feature type="transmembrane region" description="Helical" evidence="1">
    <location>
        <begin position="44"/>
        <end position="62"/>
    </location>
</feature>
<dbReference type="RefSeq" id="XP_026624982.1">
    <property type="nucleotide sequence ID" value="XM_026776002.1"/>
</dbReference>
<keyword evidence="1" id="KW-0812">Transmembrane</keyword>
<proteinExistence type="predicted"/>
<dbReference type="EMBL" id="KZ852052">
    <property type="protein sequence ID" value="RDH31960.1"/>
    <property type="molecule type" value="Genomic_DNA"/>
</dbReference>
<keyword evidence="3" id="KW-1185">Reference proteome</keyword>
<reference evidence="2 3" key="1">
    <citation type="submission" date="2018-07" db="EMBL/GenBank/DDBJ databases">
        <title>The genomes of Aspergillus section Nigri reveals drivers in fungal speciation.</title>
        <authorList>
            <consortium name="DOE Joint Genome Institute"/>
            <person name="Vesth T.C."/>
            <person name="Nybo J."/>
            <person name="Theobald S."/>
            <person name="Brandl J."/>
            <person name="Frisvad J.C."/>
            <person name="Nielsen K.F."/>
            <person name="Lyhne E.K."/>
            <person name="Kogle M.E."/>
            <person name="Kuo A."/>
            <person name="Riley R."/>
            <person name="Clum A."/>
            <person name="Nolan M."/>
            <person name="Lipzen A."/>
            <person name="Salamov A."/>
            <person name="Henrissat B."/>
            <person name="Wiebenga A."/>
            <person name="De vries R.P."/>
            <person name="Grigoriev I.V."/>
            <person name="Mortensen U.H."/>
            <person name="Andersen M.R."/>
            <person name="Baker S.E."/>
        </authorList>
    </citation>
    <scope>NUCLEOTIDE SEQUENCE [LARGE SCALE GENOMIC DNA]</scope>
    <source>
        <strain evidence="2 3">CBS 139.54b</strain>
    </source>
</reference>
<feature type="transmembrane region" description="Helical" evidence="1">
    <location>
        <begin position="12"/>
        <end position="32"/>
    </location>
</feature>
<evidence type="ECO:0000313" key="2">
    <source>
        <dbReference type="EMBL" id="RDH31960.1"/>
    </source>
</evidence>
<accession>A0A3F3PYC0</accession>
<dbReference type="Proteomes" id="UP000253729">
    <property type="component" value="Unassembled WGS sequence"/>
</dbReference>
<sequence>MIGSVVKKNQKCVSYVVLSGGETAMPLGFRFFLGGRRDSASAPLVSLMLCVLVATMLYGVFFRA</sequence>
<dbReference type="GeneID" id="38144358"/>
<gene>
    <name evidence="2" type="ORF">BDQ94DRAFT_53679</name>
</gene>
<name>A0A3F3PYC0_9EURO</name>
<evidence type="ECO:0000313" key="3">
    <source>
        <dbReference type="Proteomes" id="UP000253729"/>
    </source>
</evidence>
<protein>
    <submittedName>
        <fullName evidence="2">Uncharacterized protein</fullName>
    </submittedName>
</protein>
<evidence type="ECO:0000256" key="1">
    <source>
        <dbReference type="SAM" id="Phobius"/>
    </source>
</evidence>
<keyword evidence="1" id="KW-0472">Membrane</keyword>
<organism evidence="2 3">
    <name type="scientific">Aspergillus welwitschiae</name>
    <dbReference type="NCBI Taxonomy" id="1341132"/>
    <lineage>
        <taxon>Eukaryota</taxon>
        <taxon>Fungi</taxon>
        <taxon>Dikarya</taxon>
        <taxon>Ascomycota</taxon>
        <taxon>Pezizomycotina</taxon>
        <taxon>Eurotiomycetes</taxon>
        <taxon>Eurotiomycetidae</taxon>
        <taxon>Eurotiales</taxon>
        <taxon>Aspergillaceae</taxon>
        <taxon>Aspergillus</taxon>
        <taxon>Aspergillus subgen. Circumdati</taxon>
    </lineage>
</organism>